<dbReference type="RefSeq" id="WP_246381968.1">
    <property type="nucleotide sequence ID" value="NZ_JACHLR010000018.1"/>
</dbReference>
<evidence type="ECO:0000313" key="2">
    <source>
        <dbReference type="EMBL" id="MBB4860217.1"/>
    </source>
</evidence>
<dbReference type="SUPFAM" id="SSF53474">
    <property type="entry name" value="alpha/beta-Hydrolases"/>
    <property type="match status" value="1"/>
</dbReference>
<gene>
    <name evidence="2" type="ORF">HNO88_003559</name>
</gene>
<evidence type="ECO:0000259" key="1">
    <source>
        <dbReference type="Pfam" id="PF01738"/>
    </source>
</evidence>
<dbReference type="InterPro" id="IPR050261">
    <property type="entry name" value="FrsA_esterase"/>
</dbReference>
<reference evidence="2 3" key="1">
    <citation type="submission" date="2020-08" db="EMBL/GenBank/DDBJ databases">
        <title>Functional genomics of gut bacteria from endangered species of beetles.</title>
        <authorList>
            <person name="Carlos-Shanley C."/>
        </authorList>
    </citation>
    <scope>NUCLEOTIDE SEQUENCE [LARGE SCALE GENOMIC DNA]</scope>
    <source>
        <strain evidence="2 3">S00245</strain>
    </source>
</reference>
<organism evidence="2 3">
    <name type="scientific">Novosphingobium chloroacetimidivorans</name>
    <dbReference type="NCBI Taxonomy" id="1428314"/>
    <lineage>
        <taxon>Bacteria</taxon>
        <taxon>Pseudomonadati</taxon>
        <taxon>Pseudomonadota</taxon>
        <taxon>Alphaproteobacteria</taxon>
        <taxon>Sphingomonadales</taxon>
        <taxon>Sphingomonadaceae</taxon>
        <taxon>Novosphingobium</taxon>
    </lineage>
</organism>
<keyword evidence="2" id="KW-0378">Hydrolase</keyword>
<comment type="caution">
    <text evidence="2">The sequence shown here is derived from an EMBL/GenBank/DDBJ whole genome shotgun (WGS) entry which is preliminary data.</text>
</comment>
<dbReference type="PANTHER" id="PTHR22946">
    <property type="entry name" value="DIENELACTONE HYDROLASE DOMAIN-CONTAINING PROTEIN-RELATED"/>
    <property type="match status" value="1"/>
</dbReference>
<feature type="domain" description="Dienelactone hydrolase" evidence="1">
    <location>
        <begin position="18"/>
        <end position="236"/>
    </location>
</feature>
<keyword evidence="3" id="KW-1185">Reference proteome</keyword>
<protein>
    <submittedName>
        <fullName evidence="2">Dienelactone hydrolase</fullName>
    </submittedName>
</protein>
<sequence>MSGASMTPYRIVHGDTTLDGFVHAPTRPGPHAAVLLFPGATGPGPTFRKTVQELGERGYLAIGADMYGLGADLGTPQAAGAYFEKLLNDPELLRARVVAWFDAVSGRDDVDAARVAAIGYCFGGKCVLELARSGAPVACVTSYHGLLKTHAPAQPGVVKAKVAVWSGGEDPYAPIADFDAVRAEFDAAQVDYQATLFAKAEHSFTDPDHDGLLPGIAYDRLAHQVSWAGTLALLEACLQN</sequence>
<dbReference type="PANTHER" id="PTHR22946:SF5">
    <property type="entry name" value="PEPTIDASE S9 PROLYL OLIGOPEPTIDASE CATALYTIC DOMAIN-CONTAINING PROTEIN"/>
    <property type="match status" value="1"/>
</dbReference>
<dbReference type="AlphaFoldDB" id="A0A7W7KCB9"/>
<dbReference type="InterPro" id="IPR002925">
    <property type="entry name" value="Dienelactn_hydro"/>
</dbReference>
<dbReference type="Proteomes" id="UP000555448">
    <property type="component" value="Unassembled WGS sequence"/>
</dbReference>
<dbReference type="Gene3D" id="3.40.50.1820">
    <property type="entry name" value="alpha/beta hydrolase"/>
    <property type="match status" value="1"/>
</dbReference>
<name>A0A7W7KCB9_9SPHN</name>
<evidence type="ECO:0000313" key="3">
    <source>
        <dbReference type="Proteomes" id="UP000555448"/>
    </source>
</evidence>
<proteinExistence type="predicted"/>
<dbReference type="EMBL" id="JACHLR010000018">
    <property type="protein sequence ID" value="MBB4860217.1"/>
    <property type="molecule type" value="Genomic_DNA"/>
</dbReference>
<dbReference type="Pfam" id="PF01738">
    <property type="entry name" value="DLH"/>
    <property type="match status" value="1"/>
</dbReference>
<accession>A0A7W7KCB9</accession>
<dbReference type="GO" id="GO:0016787">
    <property type="term" value="F:hydrolase activity"/>
    <property type="evidence" value="ECO:0007669"/>
    <property type="project" value="UniProtKB-KW"/>
</dbReference>
<dbReference type="InterPro" id="IPR029058">
    <property type="entry name" value="AB_hydrolase_fold"/>
</dbReference>